<proteinExistence type="predicted"/>
<evidence type="ECO:0000313" key="1">
    <source>
        <dbReference type="EMBL" id="UYM14241.1"/>
    </source>
</evidence>
<gene>
    <name evidence="1" type="ORF">NX720_15190</name>
</gene>
<evidence type="ECO:0008006" key="3">
    <source>
        <dbReference type="Google" id="ProtNLM"/>
    </source>
</evidence>
<evidence type="ECO:0000313" key="2">
    <source>
        <dbReference type="Proteomes" id="UP001163255"/>
    </source>
</evidence>
<reference evidence="1" key="1">
    <citation type="submission" date="2022-10" db="EMBL/GenBank/DDBJ databases">
        <title>Completed Genome Sequence of two octocoral isolated bacterium, Endozoicomonas euniceicola EF212T and Endozoicomonas gorgoniicola PS125T.</title>
        <authorList>
            <person name="Chiou Y.-J."/>
            <person name="Chen Y.-H."/>
        </authorList>
    </citation>
    <scope>NUCLEOTIDE SEQUENCE</scope>
    <source>
        <strain evidence="1">EF212</strain>
    </source>
</reference>
<dbReference type="EMBL" id="CP103300">
    <property type="protein sequence ID" value="UYM14241.1"/>
    <property type="molecule type" value="Genomic_DNA"/>
</dbReference>
<protein>
    <recommendedName>
        <fullName evidence="3">Transposase InsH N-terminal domain-containing protein</fullName>
    </recommendedName>
</protein>
<organism evidence="1 2">
    <name type="scientific">Endozoicomonas euniceicola</name>
    <dbReference type="NCBI Taxonomy" id="1234143"/>
    <lineage>
        <taxon>Bacteria</taxon>
        <taxon>Pseudomonadati</taxon>
        <taxon>Pseudomonadota</taxon>
        <taxon>Gammaproteobacteria</taxon>
        <taxon>Oceanospirillales</taxon>
        <taxon>Endozoicomonadaceae</taxon>
        <taxon>Endozoicomonas</taxon>
    </lineage>
</organism>
<dbReference type="Proteomes" id="UP001163255">
    <property type="component" value="Chromosome"/>
</dbReference>
<sequence>MKKWTFRPVDRSTPDMFPASVDDYLPERYLARFVVKVVEQLGFDPFIKSCSNRGSKAGHPSLMLSLLFYGFFFR</sequence>
<accession>A0ABY6GNE1</accession>
<name>A0ABY6GNE1_9GAMM</name>
<keyword evidence="2" id="KW-1185">Reference proteome</keyword>
<dbReference type="RefSeq" id="WP_262595643.1">
    <property type="nucleotide sequence ID" value="NZ_CP103300.1"/>
</dbReference>